<reference evidence="3 4" key="2">
    <citation type="journal article" date="2012" name="Int. J. Syst. Evol. Microbiol.">
        <title>Vibrio caribbeanicus sp. nov., isolated from the marine sponge Scleritoderma cyanea.</title>
        <authorList>
            <person name="Hoffmann M."/>
            <person name="Monday S.R."/>
            <person name="Allard M.W."/>
            <person name="Strain E.A."/>
            <person name="Whittaker P."/>
            <person name="Naum M."/>
            <person name="McCarthy P.J."/>
            <person name="Lopez J.V."/>
            <person name="Fischer M."/>
            <person name="Brown E.W."/>
        </authorList>
    </citation>
    <scope>NUCLEOTIDE SEQUENCE [LARGE SCALE GENOMIC DNA]</scope>
    <source>
        <strain evidence="3 4">ATCC 19109</strain>
    </source>
</reference>
<dbReference type="AlphaFoldDB" id="F9T3X7"/>
<dbReference type="GO" id="GO:0043041">
    <property type="term" value="P:amino acid activation for nonribosomal peptide biosynthetic process"/>
    <property type="evidence" value="ECO:0007669"/>
    <property type="project" value="TreeGrafter"/>
</dbReference>
<keyword evidence="2" id="KW-0614">Plasmid</keyword>
<dbReference type="PANTHER" id="PTHR45527:SF1">
    <property type="entry name" value="FATTY ACID SYNTHASE"/>
    <property type="match status" value="1"/>
</dbReference>
<dbReference type="GeneID" id="23447800"/>
<name>F9T3X7_9VIBR</name>
<organism evidence="2 5">
    <name type="scientific">Vibrio tubiashii ATCC 19109</name>
    <dbReference type="NCBI Taxonomy" id="1051646"/>
    <lineage>
        <taxon>Bacteria</taxon>
        <taxon>Pseudomonadati</taxon>
        <taxon>Pseudomonadota</taxon>
        <taxon>Gammaproteobacteria</taxon>
        <taxon>Vibrionales</taxon>
        <taxon>Vibrionaceae</taxon>
        <taxon>Vibrio</taxon>
        <taxon>Vibrio oreintalis group</taxon>
    </lineage>
</organism>
<proteinExistence type="predicted"/>
<gene>
    <name evidence="2" type="ORF">IX91_24055</name>
    <name evidence="3" type="ORF">VITU9109_17398</name>
</gene>
<dbReference type="RefSeq" id="WP_004744210.1">
    <property type="nucleotide sequence ID" value="NZ_AFWI01000112.1"/>
</dbReference>
<dbReference type="KEGG" id="vtu:IX91_24055"/>
<protein>
    <submittedName>
        <fullName evidence="3">Amino acid adenylation domain-containing protein</fullName>
    </submittedName>
    <submittedName>
        <fullName evidence="2">Thioester reductase</fullName>
    </submittedName>
</protein>
<geneLocation type="plasmid" evidence="2 5">
    <name>p251</name>
</geneLocation>
<dbReference type="EMBL" id="AFWI01000112">
    <property type="protein sequence ID" value="EGU56492.1"/>
    <property type="molecule type" value="Genomic_DNA"/>
</dbReference>
<dbReference type="Proteomes" id="UP000030071">
    <property type="component" value="Plasmid p251"/>
</dbReference>
<dbReference type="GO" id="GO:0031177">
    <property type="term" value="F:phosphopantetheine binding"/>
    <property type="evidence" value="ECO:0007669"/>
    <property type="project" value="TreeGrafter"/>
</dbReference>
<dbReference type="PATRIC" id="fig|1051646.9.peg.4896"/>
<feature type="domain" description="AMP-dependent synthetase/ligase" evidence="1">
    <location>
        <begin position="16"/>
        <end position="371"/>
    </location>
</feature>
<dbReference type="InterPro" id="IPR020845">
    <property type="entry name" value="AMP-binding_CS"/>
</dbReference>
<reference evidence="3" key="1">
    <citation type="submission" date="2011-08" db="EMBL/GenBank/DDBJ databases">
        <authorList>
            <person name="Hoffman M."/>
            <person name="Strain E.A."/>
            <person name="Brown E."/>
            <person name="Allard M.W."/>
        </authorList>
    </citation>
    <scope>NUCLEOTIDE SEQUENCE</scope>
    <source>
        <strain evidence="3">ATCC 19109</strain>
    </source>
</reference>
<dbReference type="Gene3D" id="3.40.50.12780">
    <property type="entry name" value="N-terminal domain of ligase-like"/>
    <property type="match status" value="1"/>
</dbReference>
<dbReference type="Gene3D" id="3.30.300.30">
    <property type="match status" value="1"/>
</dbReference>
<accession>F9T3X7</accession>
<dbReference type="EMBL" id="CP009356">
    <property type="protein sequence ID" value="AIW17155.1"/>
    <property type="molecule type" value="Genomic_DNA"/>
</dbReference>
<dbReference type="PROSITE" id="PS00455">
    <property type="entry name" value="AMP_BINDING"/>
    <property type="match status" value="1"/>
</dbReference>
<dbReference type="Pfam" id="PF00501">
    <property type="entry name" value="AMP-binding"/>
    <property type="match status" value="1"/>
</dbReference>
<dbReference type="SUPFAM" id="SSF56801">
    <property type="entry name" value="Acetyl-CoA synthetase-like"/>
    <property type="match status" value="1"/>
</dbReference>
<dbReference type="GO" id="GO:0044550">
    <property type="term" value="P:secondary metabolite biosynthetic process"/>
    <property type="evidence" value="ECO:0007669"/>
    <property type="project" value="TreeGrafter"/>
</dbReference>
<dbReference type="GO" id="GO:0005737">
    <property type="term" value="C:cytoplasm"/>
    <property type="evidence" value="ECO:0007669"/>
    <property type="project" value="TreeGrafter"/>
</dbReference>
<evidence type="ECO:0000313" key="4">
    <source>
        <dbReference type="Proteomes" id="UP000003836"/>
    </source>
</evidence>
<dbReference type="HOGENOM" id="CLU_000022_2_12_6"/>
<dbReference type="InterPro" id="IPR042099">
    <property type="entry name" value="ANL_N_sf"/>
</dbReference>
<reference evidence="2 5" key="3">
    <citation type="submission" date="2014-08" db="EMBL/GenBank/DDBJ databases">
        <title>First Complete Genome Sequence of the Shellfish Pathogen Vibrio tubiashii.</title>
        <authorList>
            <person name="Richards G.P."/>
            <person name="Needleman D.S."/>
            <person name="Watson M.A."/>
            <person name="Bono J.L."/>
        </authorList>
    </citation>
    <scope>NUCLEOTIDE SEQUENCE [LARGE SCALE GENOMIC DNA]</scope>
    <source>
        <strain evidence="2 5">ATCC 19109</strain>
        <plasmid evidence="2">p251</plasmid>
        <plasmid evidence="5">Plasmid p251</plasmid>
    </source>
</reference>
<evidence type="ECO:0000313" key="2">
    <source>
        <dbReference type="EMBL" id="AIW17155.1"/>
    </source>
</evidence>
<dbReference type="InterPro" id="IPR010071">
    <property type="entry name" value="AA_adenyl_dom"/>
</dbReference>
<dbReference type="PANTHER" id="PTHR45527">
    <property type="entry name" value="NONRIBOSOMAL PEPTIDE SYNTHETASE"/>
    <property type="match status" value="1"/>
</dbReference>
<dbReference type="InterPro" id="IPR000873">
    <property type="entry name" value="AMP-dep_synth/lig_dom"/>
</dbReference>
<sequence length="519" mass="57938">MKGIDWVNGMLSGFLTSVEKYPLAKAIVLDEKGYSYQELLQAADNIYQHLSRVAIDLKGKRVAILGGKNIETYSSVIAVLLGGGTFVPLNPSFPTQRNRYIFEASQADILLTTSALGDYIGEMKARLPSLECVYVDRICTSGARSVAEICQYKPVVGEHEHAYILFTSGSTGNPKGVPIHHRNVTAFLAHNLKQFQFKPSDRFSQTFDLTFDLSIFDLFIAWSVGACVYPLQPCELLSPVAFVNKHQLTVWFSVPSVVLNSCKLGLLEPNAMPSLRTSLFCGEALSKEIVEHWLHASPNTRVFNLYGPTELTIACADYEVTEAVLDLSYKGLVPIGRVYSNHTYLLLDEQGKEVDEGELCISGPQCFSGYLGLPEISNAKLFVDQSSRQTFYRTGDLVKKTSGQNLVFVGRVDHQVKIQGYRIELMEVEQQLRKLGCIDVVALPYPSYESPQQIAVAILGQKDDDDVALLKKHLSLLLPKYMTPHYYETFDNFPLNSNGKVDRNELLANIKKRKDLIKL</sequence>
<evidence type="ECO:0000259" key="1">
    <source>
        <dbReference type="Pfam" id="PF00501"/>
    </source>
</evidence>
<dbReference type="InterPro" id="IPR045851">
    <property type="entry name" value="AMP-bd_C_sf"/>
</dbReference>
<evidence type="ECO:0000313" key="5">
    <source>
        <dbReference type="Proteomes" id="UP000030071"/>
    </source>
</evidence>
<dbReference type="Proteomes" id="UP000003836">
    <property type="component" value="Unassembled WGS sequence"/>
</dbReference>
<dbReference type="eggNOG" id="COG1020">
    <property type="taxonomic scope" value="Bacteria"/>
</dbReference>
<evidence type="ECO:0000313" key="3">
    <source>
        <dbReference type="EMBL" id="EGU56492.1"/>
    </source>
</evidence>
<dbReference type="NCBIfam" id="TIGR01733">
    <property type="entry name" value="AA-adenyl-dom"/>
    <property type="match status" value="1"/>
</dbReference>
<keyword evidence="4" id="KW-1185">Reference proteome</keyword>